<evidence type="ECO:0000313" key="6">
    <source>
        <dbReference type="Proteomes" id="UP000240883"/>
    </source>
</evidence>
<dbReference type="STRING" id="1448308.A0A2T2P4Y1"/>
<dbReference type="CDD" id="cd12148">
    <property type="entry name" value="fungal_TF_MHR"/>
    <property type="match status" value="1"/>
</dbReference>
<keyword evidence="6" id="KW-1185">Reference proteome</keyword>
<comment type="subcellular location">
    <subcellularLocation>
        <location evidence="1">Nucleus</location>
    </subcellularLocation>
</comment>
<evidence type="ECO:0000256" key="1">
    <source>
        <dbReference type="ARBA" id="ARBA00004123"/>
    </source>
</evidence>
<accession>A0A2T2P4Y1</accession>
<gene>
    <name evidence="5" type="ORF">BS50DRAFT_485249</name>
</gene>
<dbReference type="Pfam" id="PF00172">
    <property type="entry name" value="Zn_clus"/>
    <property type="match status" value="1"/>
</dbReference>
<name>A0A2T2P4Y1_CORCC</name>
<dbReference type="PROSITE" id="PS50048">
    <property type="entry name" value="ZN2_CY6_FUNGAL_2"/>
    <property type="match status" value="1"/>
</dbReference>
<feature type="region of interest" description="Disordered" evidence="3">
    <location>
        <begin position="49"/>
        <end position="87"/>
    </location>
</feature>
<sequence>MASRLAACEPCRSSKLACDHSRPVCSRCRNRNRADSCVYRLAPFKKKRKQLTPIAPSERSSRLPSTHSSETETSLPNVTATPRLYPNPGYLGSSSHTTLFDHFSPTDHHDIEQRAVSADGANIANGAKFIGELAHFPQLQLCFRLVEAWTSKGANLALVKPFTHQCASTVQTIFRRLTVSAEEAVEISRSLFKQSCSPLTVNAETTMKTYCTNFCHNNARWETLGIFFAAVSQAAVDLASFEPIYSTEEQRRIFRRRVMQYSDRCLEISLSLDCLNDLQLLLQYENWIIHSHIDGDQSYHAWRRLGDVVSSLFALGYHERVLQGTPVPDFLRELRQAAFARAYSADKNVSIFLGRPPRASSKYCHFELPGGAQNGGYSNTSQQPFIWPPDEPFDFVIETRWSSICAILKEEALDLFREKNHADRVQKAQTIQSRAEAQWAALPAHFRLTTPLKSHNCSPLERDFLASARLNYLHIHFLTSLSLQQHMPEPDAPLISISARLLAVVSESIIAKQTLVNSGTSLVWKVVYYGLAAAGIVCLSLLHLPFPVVGEAEVSVAKVIQDLHVVVAEVESGTLVREEDPNYALLSRAALTIKSLLERILSRELGRGGGVGAGAGAGAEGAGDMGVQMPVLAGDEEWRPWDSYDLQDFEEGFWTNLAGHPFLVGGGEGM</sequence>
<protein>
    <recommendedName>
        <fullName evidence="4">Zn(2)-C6 fungal-type domain-containing protein</fullName>
    </recommendedName>
</protein>
<feature type="compositionally biased region" description="Polar residues" evidence="3">
    <location>
        <begin position="62"/>
        <end position="80"/>
    </location>
</feature>
<evidence type="ECO:0000256" key="3">
    <source>
        <dbReference type="SAM" id="MobiDB-lite"/>
    </source>
</evidence>
<dbReference type="OrthoDB" id="4898680at2759"/>
<dbReference type="PROSITE" id="PS00463">
    <property type="entry name" value="ZN2_CY6_FUNGAL_1"/>
    <property type="match status" value="1"/>
</dbReference>
<dbReference type="GO" id="GO:0008270">
    <property type="term" value="F:zinc ion binding"/>
    <property type="evidence" value="ECO:0007669"/>
    <property type="project" value="InterPro"/>
</dbReference>
<dbReference type="PANTHER" id="PTHR31001:SF40">
    <property type="entry name" value="ZN(II)2CYS6 TRANSCRIPTION FACTOR (EUROFUNG)"/>
    <property type="match status" value="1"/>
</dbReference>
<dbReference type="SMART" id="SM00066">
    <property type="entry name" value="GAL4"/>
    <property type="match status" value="1"/>
</dbReference>
<evidence type="ECO:0000256" key="2">
    <source>
        <dbReference type="ARBA" id="ARBA00023242"/>
    </source>
</evidence>
<dbReference type="SUPFAM" id="SSF57701">
    <property type="entry name" value="Zn2/Cys6 DNA-binding domain"/>
    <property type="match status" value="1"/>
</dbReference>
<feature type="domain" description="Zn(2)-C6 fungal-type" evidence="4">
    <location>
        <begin position="7"/>
        <end position="39"/>
    </location>
</feature>
<dbReference type="InterPro" id="IPR001138">
    <property type="entry name" value="Zn2Cys6_DnaBD"/>
</dbReference>
<dbReference type="PANTHER" id="PTHR31001">
    <property type="entry name" value="UNCHARACTERIZED TRANSCRIPTIONAL REGULATORY PROTEIN"/>
    <property type="match status" value="1"/>
</dbReference>
<proteinExistence type="predicted"/>
<evidence type="ECO:0000313" key="5">
    <source>
        <dbReference type="EMBL" id="PSN72388.1"/>
    </source>
</evidence>
<dbReference type="Proteomes" id="UP000240883">
    <property type="component" value="Unassembled WGS sequence"/>
</dbReference>
<dbReference type="EMBL" id="KZ678130">
    <property type="protein sequence ID" value="PSN72388.1"/>
    <property type="molecule type" value="Genomic_DNA"/>
</dbReference>
<dbReference type="CDD" id="cd00067">
    <property type="entry name" value="GAL4"/>
    <property type="match status" value="1"/>
</dbReference>
<dbReference type="InterPro" id="IPR050613">
    <property type="entry name" value="Sec_Metabolite_Reg"/>
</dbReference>
<evidence type="ECO:0000259" key="4">
    <source>
        <dbReference type="PROSITE" id="PS50048"/>
    </source>
</evidence>
<dbReference type="InterPro" id="IPR036864">
    <property type="entry name" value="Zn2-C6_fun-type_DNA-bd_sf"/>
</dbReference>
<dbReference type="GO" id="GO:0000981">
    <property type="term" value="F:DNA-binding transcription factor activity, RNA polymerase II-specific"/>
    <property type="evidence" value="ECO:0007669"/>
    <property type="project" value="InterPro"/>
</dbReference>
<dbReference type="AlphaFoldDB" id="A0A2T2P4Y1"/>
<reference evidence="5 6" key="1">
    <citation type="journal article" date="2018" name="Front. Microbiol.">
        <title>Genome-Wide Analysis of Corynespora cassiicola Leaf Fall Disease Putative Effectors.</title>
        <authorList>
            <person name="Lopez D."/>
            <person name="Ribeiro S."/>
            <person name="Label P."/>
            <person name="Fumanal B."/>
            <person name="Venisse J.S."/>
            <person name="Kohler A."/>
            <person name="de Oliveira R.R."/>
            <person name="Labutti K."/>
            <person name="Lipzen A."/>
            <person name="Lail K."/>
            <person name="Bauer D."/>
            <person name="Ohm R.A."/>
            <person name="Barry K.W."/>
            <person name="Spatafora J."/>
            <person name="Grigoriev I.V."/>
            <person name="Martin F.M."/>
            <person name="Pujade-Renaud V."/>
        </authorList>
    </citation>
    <scope>NUCLEOTIDE SEQUENCE [LARGE SCALE GENOMIC DNA]</scope>
    <source>
        <strain evidence="5 6">Philippines</strain>
    </source>
</reference>
<dbReference type="GO" id="GO:0005634">
    <property type="term" value="C:nucleus"/>
    <property type="evidence" value="ECO:0007669"/>
    <property type="project" value="UniProtKB-SubCell"/>
</dbReference>
<keyword evidence="2" id="KW-0539">Nucleus</keyword>
<dbReference type="Gene3D" id="4.10.240.10">
    <property type="entry name" value="Zn(2)-C6 fungal-type DNA-binding domain"/>
    <property type="match status" value="1"/>
</dbReference>
<organism evidence="5 6">
    <name type="scientific">Corynespora cassiicola Philippines</name>
    <dbReference type="NCBI Taxonomy" id="1448308"/>
    <lineage>
        <taxon>Eukaryota</taxon>
        <taxon>Fungi</taxon>
        <taxon>Dikarya</taxon>
        <taxon>Ascomycota</taxon>
        <taxon>Pezizomycotina</taxon>
        <taxon>Dothideomycetes</taxon>
        <taxon>Pleosporomycetidae</taxon>
        <taxon>Pleosporales</taxon>
        <taxon>Corynesporascaceae</taxon>
        <taxon>Corynespora</taxon>
    </lineage>
</organism>